<dbReference type="OrthoDB" id="2435257at2759"/>
<accession>A0A9P3HCS8</accession>
<feature type="compositionally biased region" description="Acidic residues" evidence="1">
    <location>
        <begin position="9"/>
        <end position="21"/>
    </location>
</feature>
<feature type="compositionally biased region" description="Polar residues" evidence="1">
    <location>
        <begin position="40"/>
        <end position="54"/>
    </location>
</feature>
<feature type="region of interest" description="Disordered" evidence="1">
    <location>
        <begin position="343"/>
        <end position="381"/>
    </location>
</feature>
<feature type="compositionally biased region" description="Basic residues" evidence="1">
    <location>
        <begin position="171"/>
        <end position="186"/>
    </location>
</feature>
<dbReference type="EMBL" id="BQFW01000008">
    <property type="protein sequence ID" value="GJJ73983.1"/>
    <property type="molecule type" value="Genomic_DNA"/>
</dbReference>
<evidence type="ECO:0000313" key="3">
    <source>
        <dbReference type="Proteomes" id="UP000827284"/>
    </source>
</evidence>
<dbReference type="AlphaFoldDB" id="A0A9P3HCS8"/>
<keyword evidence="3" id="KW-1185">Reference proteome</keyword>
<evidence type="ECO:0000256" key="1">
    <source>
        <dbReference type="SAM" id="MobiDB-lite"/>
    </source>
</evidence>
<feature type="compositionally biased region" description="Low complexity" evidence="1">
    <location>
        <begin position="25"/>
        <end position="35"/>
    </location>
</feature>
<feature type="compositionally biased region" description="Low complexity" evidence="1">
    <location>
        <begin position="157"/>
        <end position="168"/>
    </location>
</feature>
<organism evidence="2 3">
    <name type="scientific">Entomortierella parvispora</name>
    <dbReference type="NCBI Taxonomy" id="205924"/>
    <lineage>
        <taxon>Eukaryota</taxon>
        <taxon>Fungi</taxon>
        <taxon>Fungi incertae sedis</taxon>
        <taxon>Mucoromycota</taxon>
        <taxon>Mortierellomycotina</taxon>
        <taxon>Mortierellomycetes</taxon>
        <taxon>Mortierellales</taxon>
        <taxon>Mortierellaceae</taxon>
        <taxon>Entomortierella</taxon>
    </lineage>
</organism>
<reference evidence="2" key="2">
    <citation type="journal article" date="2022" name="Microbiol. Resour. Announc.">
        <title>Whole-Genome Sequence of Entomortierella parvispora E1425, a Mucoromycotan Fungus Associated with Burkholderiaceae-Related Endosymbiotic Bacteria.</title>
        <authorList>
            <person name="Herlambang A."/>
            <person name="Guo Y."/>
            <person name="Takashima Y."/>
            <person name="Narisawa K."/>
            <person name="Ohta H."/>
            <person name="Nishizawa T."/>
        </authorList>
    </citation>
    <scope>NUCLEOTIDE SEQUENCE</scope>
    <source>
        <strain evidence="2">E1425</strain>
    </source>
</reference>
<reference evidence="2" key="1">
    <citation type="submission" date="2021-11" db="EMBL/GenBank/DDBJ databases">
        <authorList>
            <person name="Herlambang A."/>
            <person name="Guo Y."/>
            <person name="Takashima Y."/>
            <person name="Nishizawa T."/>
        </authorList>
    </citation>
    <scope>NUCLEOTIDE SEQUENCE</scope>
    <source>
        <strain evidence="2">E1425</strain>
    </source>
</reference>
<feature type="compositionally biased region" description="Polar residues" evidence="1">
    <location>
        <begin position="105"/>
        <end position="116"/>
    </location>
</feature>
<feature type="region of interest" description="Disordered" evidence="1">
    <location>
        <begin position="1"/>
        <end position="214"/>
    </location>
</feature>
<protein>
    <submittedName>
        <fullName evidence="2">Uncharacterized protein</fullName>
    </submittedName>
</protein>
<sequence>MSSFMDLQYDSDSDSANDLDFEPANSNSNSSGSVDSDSDQASNARDQNDTISNEDPNENIEAREIHASASIMENRAKPSPADLVDSSSLNSALPNKEKTLAVLDTPSTTAKVSNATVKEARPSPSPSKAKAPKKKLIATSASIKAIESSDPKTDQTAAVDDNAPAPDVIVKKKKGPKPGTKYKKRTPAGEKVAGKGKRAAVSGQDTVSKRGKTSKKVQEMVSESALQPSIRHTTIGLNSVPLDLEHPLEAFKWPYSPFTSEFRNQHALRNSMVQDTSSRLEELRKSNSIASVQLQQLDYQLQSNRQDLKTSLDEIQFRRSQLREMSAMAVDIVKRLCHPRISDQRTSGHLDHGQPTSAAPTRNLTTPPTSANHAEGTRPASVGAETSIELWRDEHKPPCQVSIDQAGLNEGLHLQAHQGQPPRQTQQEPLPILKRLNESNIRTFLEKMRELEKASIHSGVIGATS</sequence>
<proteinExistence type="predicted"/>
<feature type="compositionally biased region" description="Basic and acidic residues" evidence="1">
    <location>
        <begin position="343"/>
        <end position="352"/>
    </location>
</feature>
<evidence type="ECO:0000313" key="2">
    <source>
        <dbReference type="EMBL" id="GJJ73983.1"/>
    </source>
</evidence>
<feature type="compositionally biased region" description="Polar residues" evidence="1">
    <location>
        <begin position="354"/>
        <end position="372"/>
    </location>
</feature>
<comment type="caution">
    <text evidence="2">The sequence shown here is derived from an EMBL/GenBank/DDBJ whole genome shotgun (WGS) entry which is preliminary data.</text>
</comment>
<name>A0A9P3HCS8_9FUNG</name>
<gene>
    <name evidence="2" type="ORF">EMPS_06341</name>
</gene>
<dbReference type="Proteomes" id="UP000827284">
    <property type="component" value="Unassembled WGS sequence"/>
</dbReference>